<dbReference type="InterPro" id="IPR001647">
    <property type="entry name" value="HTH_TetR"/>
</dbReference>
<evidence type="ECO:0000256" key="3">
    <source>
        <dbReference type="PROSITE-ProRule" id="PRU00335"/>
    </source>
</evidence>
<dbReference type="PRINTS" id="PR00455">
    <property type="entry name" value="HTHTETR"/>
</dbReference>
<dbReference type="SUPFAM" id="SSF46689">
    <property type="entry name" value="Homeodomain-like"/>
    <property type="match status" value="1"/>
</dbReference>
<name>A0A1C3UDG9_9HYPH</name>
<dbReference type="Proteomes" id="UP000199101">
    <property type="component" value="Unassembled WGS sequence"/>
</dbReference>
<reference evidence="6" key="1">
    <citation type="submission" date="2016-08" db="EMBL/GenBank/DDBJ databases">
        <authorList>
            <person name="Varghese N."/>
            <person name="Submissions Spin"/>
        </authorList>
    </citation>
    <scope>NUCLEOTIDE SEQUENCE [LARGE SCALE GENOMIC DNA]</scope>
    <source>
        <strain evidence="6">HAMBI 2975</strain>
    </source>
</reference>
<dbReference type="PROSITE" id="PS01081">
    <property type="entry name" value="HTH_TETR_1"/>
    <property type="match status" value="1"/>
</dbReference>
<dbReference type="InterPro" id="IPR036271">
    <property type="entry name" value="Tet_transcr_reg_TetR-rel_C_sf"/>
</dbReference>
<dbReference type="GO" id="GO:0000976">
    <property type="term" value="F:transcription cis-regulatory region binding"/>
    <property type="evidence" value="ECO:0007669"/>
    <property type="project" value="TreeGrafter"/>
</dbReference>
<dbReference type="Gene3D" id="1.10.357.10">
    <property type="entry name" value="Tetracycline Repressor, domain 2"/>
    <property type="match status" value="1"/>
</dbReference>
<dbReference type="InterPro" id="IPR009057">
    <property type="entry name" value="Homeodomain-like_sf"/>
</dbReference>
<proteinExistence type="predicted"/>
<dbReference type="PANTHER" id="PTHR30055">
    <property type="entry name" value="HTH-TYPE TRANSCRIPTIONAL REGULATOR RUTR"/>
    <property type="match status" value="1"/>
</dbReference>
<keyword evidence="2 3" id="KW-0238">DNA-binding</keyword>
<gene>
    <name evidence="5" type="ORF">GA0061103_1964</name>
</gene>
<keyword evidence="6" id="KW-1185">Reference proteome</keyword>
<accession>A0A1C3UDG9</accession>
<dbReference type="Gene3D" id="1.10.10.60">
    <property type="entry name" value="Homeodomain-like"/>
    <property type="match status" value="1"/>
</dbReference>
<dbReference type="Pfam" id="PF00440">
    <property type="entry name" value="TetR_N"/>
    <property type="match status" value="1"/>
</dbReference>
<dbReference type="InterPro" id="IPR023772">
    <property type="entry name" value="DNA-bd_HTH_TetR-type_CS"/>
</dbReference>
<dbReference type="PROSITE" id="PS50977">
    <property type="entry name" value="HTH_TETR_2"/>
    <property type="match status" value="1"/>
</dbReference>
<keyword evidence="1" id="KW-0175">Coiled coil</keyword>
<feature type="DNA-binding region" description="H-T-H motif" evidence="3">
    <location>
        <begin position="38"/>
        <end position="57"/>
    </location>
</feature>
<protein>
    <submittedName>
        <fullName evidence="5">Transcriptional regulator, TetR family</fullName>
    </submittedName>
</protein>
<sequence>MTVTDRPRPRTKPPEIRREELMNAAQRLFLEKGFAATSVAEIVDAADVAKGTFYLYFQTKDDVLKALQTRFVELFCERIDAVANASVSDSWVRRLDVLMEACVLGYLDEVALHDLVFHQFQPTKRDMKRANPLVSRLMSFLVEGHTAGAFAFVDARLTAVMLFNSMHSAVDDCLADGAEVDRQKLVAAVTDFCRRSVNG</sequence>
<evidence type="ECO:0000256" key="2">
    <source>
        <dbReference type="ARBA" id="ARBA00023125"/>
    </source>
</evidence>
<organism evidence="5 6">
    <name type="scientific">Rhizobium multihospitium</name>
    <dbReference type="NCBI Taxonomy" id="410764"/>
    <lineage>
        <taxon>Bacteria</taxon>
        <taxon>Pseudomonadati</taxon>
        <taxon>Pseudomonadota</taxon>
        <taxon>Alphaproteobacteria</taxon>
        <taxon>Hyphomicrobiales</taxon>
        <taxon>Rhizobiaceae</taxon>
        <taxon>Rhizobium/Agrobacterium group</taxon>
        <taxon>Rhizobium</taxon>
    </lineage>
</organism>
<dbReference type="RefSeq" id="WP_245304653.1">
    <property type="nucleotide sequence ID" value="NZ_FMAG01000001.1"/>
</dbReference>
<dbReference type="PANTHER" id="PTHR30055:SF183">
    <property type="entry name" value="NUCLEOID OCCLUSION FACTOR SLMA"/>
    <property type="match status" value="1"/>
</dbReference>
<dbReference type="STRING" id="410764.GA0061103_1964"/>
<dbReference type="AlphaFoldDB" id="A0A1C3UDG9"/>
<evidence type="ECO:0000313" key="5">
    <source>
        <dbReference type="EMBL" id="SCB13498.1"/>
    </source>
</evidence>
<evidence type="ECO:0000256" key="1">
    <source>
        <dbReference type="ARBA" id="ARBA00023054"/>
    </source>
</evidence>
<dbReference type="GO" id="GO:0003700">
    <property type="term" value="F:DNA-binding transcription factor activity"/>
    <property type="evidence" value="ECO:0007669"/>
    <property type="project" value="TreeGrafter"/>
</dbReference>
<evidence type="ECO:0000259" key="4">
    <source>
        <dbReference type="PROSITE" id="PS50977"/>
    </source>
</evidence>
<dbReference type="SUPFAM" id="SSF48498">
    <property type="entry name" value="Tetracyclin repressor-like, C-terminal domain"/>
    <property type="match status" value="1"/>
</dbReference>
<evidence type="ECO:0000313" key="6">
    <source>
        <dbReference type="Proteomes" id="UP000199101"/>
    </source>
</evidence>
<feature type="domain" description="HTH tetR-type" evidence="4">
    <location>
        <begin position="15"/>
        <end position="75"/>
    </location>
</feature>
<dbReference type="InterPro" id="IPR050109">
    <property type="entry name" value="HTH-type_TetR-like_transc_reg"/>
</dbReference>
<dbReference type="EMBL" id="FMAG01000001">
    <property type="protein sequence ID" value="SCB13498.1"/>
    <property type="molecule type" value="Genomic_DNA"/>
</dbReference>